<gene>
    <name evidence="3" type="primary">PBP1</name>
    <name evidence="3" type="ORF">FIM1_1901</name>
</gene>
<feature type="compositionally biased region" description="Low complexity" evidence="1">
    <location>
        <begin position="342"/>
        <end position="355"/>
    </location>
</feature>
<reference evidence="3 4" key="2">
    <citation type="submission" date="2019-11" db="EMBL/GenBank/DDBJ databases">
        <authorList>
            <person name="Lu H."/>
        </authorList>
    </citation>
    <scope>NUCLEOTIDE SEQUENCE [LARGE SCALE GENOMIC DNA]</scope>
    <source>
        <strain evidence="3 4">FIM1</strain>
    </source>
</reference>
<evidence type="ECO:0000313" key="4">
    <source>
        <dbReference type="Proteomes" id="UP000422736"/>
    </source>
</evidence>
<feature type="compositionally biased region" description="Basic and acidic residues" evidence="1">
    <location>
        <begin position="188"/>
        <end position="200"/>
    </location>
</feature>
<feature type="region of interest" description="Disordered" evidence="1">
    <location>
        <begin position="133"/>
        <end position="217"/>
    </location>
</feature>
<feature type="compositionally biased region" description="Basic and acidic residues" evidence="1">
    <location>
        <begin position="356"/>
        <end position="397"/>
    </location>
</feature>
<organism evidence="3 4">
    <name type="scientific">Kluyveromyces marxianus</name>
    <name type="common">Yeast</name>
    <name type="synonym">Candida kefyr</name>
    <dbReference type="NCBI Taxonomy" id="4911"/>
    <lineage>
        <taxon>Eukaryota</taxon>
        <taxon>Fungi</taxon>
        <taxon>Dikarya</taxon>
        <taxon>Ascomycota</taxon>
        <taxon>Saccharomycotina</taxon>
        <taxon>Saccharomycetes</taxon>
        <taxon>Saccharomycetales</taxon>
        <taxon>Saccharomycetaceae</taxon>
        <taxon>Kluyveromyces</taxon>
    </lineage>
</organism>
<feature type="compositionally biased region" description="Polar residues" evidence="1">
    <location>
        <begin position="495"/>
        <end position="514"/>
    </location>
</feature>
<proteinExistence type="predicted"/>
<accession>A0ABX6ESA8</accession>
<dbReference type="InterPro" id="IPR025852">
    <property type="entry name" value="SM_dom_ATX"/>
</dbReference>
<feature type="region of interest" description="Disordered" evidence="1">
    <location>
        <begin position="714"/>
        <end position="746"/>
    </location>
</feature>
<dbReference type="Proteomes" id="UP000422736">
    <property type="component" value="Chromosome 3"/>
</dbReference>
<feature type="compositionally biased region" description="Basic and acidic residues" evidence="1">
    <location>
        <begin position="133"/>
        <end position="157"/>
    </location>
</feature>
<dbReference type="PANTHER" id="PTHR12854">
    <property type="entry name" value="ATAXIN 2-RELATED"/>
    <property type="match status" value="1"/>
</dbReference>
<dbReference type="Pfam" id="PF06741">
    <property type="entry name" value="LsmAD"/>
    <property type="match status" value="1"/>
</dbReference>
<protein>
    <submittedName>
        <fullName evidence="3">PAB1-binding protein 1</fullName>
    </submittedName>
</protein>
<feature type="compositionally biased region" description="Low complexity" evidence="1">
    <location>
        <begin position="6"/>
        <end position="30"/>
    </location>
</feature>
<dbReference type="PANTHER" id="PTHR12854:SF7">
    <property type="entry name" value="ATAXIN-2 HOMOLOG"/>
    <property type="match status" value="1"/>
</dbReference>
<feature type="region of interest" description="Disordered" evidence="1">
    <location>
        <begin position="675"/>
        <end position="701"/>
    </location>
</feature>
<dbReference type="EMBL" id="CP015056">
    <property type="protein sequence ID" value="QGN15213.1"/>
    <property type="molecule type" value="Genomic_DNA"/>
</dbReference>
<dbReference type="InterPro" id="IPR009604">
    <property type="entry name" value="LsmAD_domain"/>
</dbReference>
<feature type="region of interest" description="Disordered" evidence="1">
    <location>
        <begin position="311"/>
        <end position="514"/>
    </location>
</feature>
<feature type="region of interest" description="Disordered" evidence="1">
    <location>
        <begin position="1"/>
        <end position="30"/>
    </location>
</feature>
<name>A0ABX6ESA8_KLUMA</name>
<sequence length="746" mass="81674">MRGSSKKSSASGNPGNSGNSRGNAGSNGATSAFYENESVKQNFEERMDYLLVNSIGSQAVVTVPSGVKYEGILAACNPHSSSNGIDVVLKYPKVFDKGLSSSGISALSAELSDTLTIKADDVSEIELRDITFNSDEKAEHETKSKPEANINKAKEADSTATATAVPKETDKQPKKEFKTDTAISGASKELKERELQKWSPDDETAFPLNNTSLEDDDGTWDQFAVNEKKFGIKPTFDEHFYTTRINKDDPEYQKKLKEAEKIAKEIESQGASGNIHIDEDRNVVTYDDSGLDEEDKYSGVDRRGDELLAQLKLNSKPEAKPVKYVPPSLRSQPHHADPAILSTTGKTNTGKSTKSSRTEIADLKSFSEKFKIPYDMPEEVKNILKKKEPVSKEKDASQKPQPESQKPAANKSQSSSPPPSTNSNISTVTSSPSPVQSQKGTSSLKANPSLPPKPSSQPPSTPTLSSASGNKSSNRSSKSGTPALAKIEMRRGSHNKFSNGGKTPLSSPSISRAETFSRRRQRNFFEDGKPKCLKKDFSRNFNMFLKSKETYDAKVKASEKKNIEQFFIEKPYFTSPTWISTVDQSYKTLFPDERTAIQRTQMRLQQRSINMMAQGMGGGPGVIPMVMPVGVPPGAPPFMGGHPSAAGGSHGMFMSFQPQPMFYPPMGGQMMPMMNARNDTRGGSGSNSQSSSPPATPAFMNGVPMNVPYGYPMRYQAMGAPPPQQHQQKQFHQNHGRNYRQHNDSR</sequence>
<feature type="compositionally biased region" description="Pro residues" evidence="1">
    <location>
        <begin position="449"/>
        <end position="461"/>
    </location>
</feature>
<dbReference type="Pfam" id="PF14438">
    <property type="entry name" value="SM-ATX"/>
    <property type="match status" value="1"/>
</dbReference>
<feature type="compositionally biased region" description="Low complexity" evidence="1">
    <location>
        <begin position="462"/>
        <end position="480"/>
    </location>
</feature>
<dbReference type="InterPro" id="IPR045117">
    <property type="entry name" value="ATXN2-like"/>
</dbReference>
<evidence type="ECO:0000259" key="2">
    <source>
        <dbReference type="SMART" id="SM01272"/>
    </source>
</evidence>
<feature type="compositionally biased region" description="Low complexity" evidence="1">
    <location>
        <begin position="404"/>
        <end position="439"/>
    </location>
</feature>
<reference evidence="3 4" key="1">
    <citation type="submission" date="2016-03" db="EMBL/GenBank/DDBJ databases">
        <title>How can Kluyveromyces marxianus grow so fast - potential evolutionary course in Saccharomyces Complex revealed by comparative genomics.</title>
        <authorList>
            <person name="Mo W."/>
            <person name="Lu W."/>
            <person name="Yang X."/>
            <person name="Qi J."/>
            <person name="Lv H."/>
        </authorList>
    </citation>
    <scope>NUCLEOTIDE SEQUENCE [LARGE SCALE GENOMIC DNA]</scope>
    <source>
        <strain evidence="3 4">FIM1</strain>
    </source>
</reference>
<evidence type="ECO:0000313" key="3">
    <source>
        <dbReference type="EMBL" id="QGN15213.1"/>
    </source>
</evidence>
<keyword evidence="4" id="KW-1185">Reference proteome</keyword>
<feature type="domain" description="LsmAD" evidence="2">
    <location>
        <begin position="230"/>
        <end position="303"/>
    </location>
</feature>
<dbReference type="SMART" id="SM01272">
    <property type="entry name" value="LsmAD"/>
    <property type="match status" value="1"/>
</dbReference>
<evidence type="ECO:0000256" key="1">
    <source>
        <dbReference type="SAM" id="MobiDB-lite"/>
    </source>
</evidence>
<feature type="compositionally biased region" description="Basic and acidic residues" evidence="1">
    <location>
        <begin position="167"/>
        <end position="179"/>
    </location>
</feature>